<reference evidence="1 2" key="1">
    <citation type="submission" date="2018-03" db="EMBL/GenBank/DDBJ databases">
        <title>Whole Genome Sequencing of Escherichia coli isolates from wildlife.</title>
        <authorList>
            <person name="Whitehouse C.A."/>
            <person name="Lacher D.W."/>
            <person name="Mammel M.K."/>
            <person name="Barnaba T."/>
            <person name="Lorch J.M."/>
        </authorList>
    </citation>
    <scope>NUCLEOTIDE SEQUENCE [LARGE SCALE GENOMIC DNA]</scope>
    <source>
        <strain evidence="1 2">20507-2</strain>
    </source>
</reference>
<dbReference type="EMBL" id="PYQT01000010">
    <property type="protein sequence ID" value="PSY42152.1"/>
    <property type="molecule type" value="Genomic_DNA"/>
</dbReference>
<gene>
    <name evidence="1" type="ORF">C7B09_11015</name>
</gene>
<sequence>MKIDYDELARILDVFLDSNDAFITLSDIGINTSHDEQKLIFHLLLLTENGLISNRNLETGSPKCIGLIPTTKGFVWNAIPIRLTQTGHDFANALHKKPILERIKNEFADAPFDVVKDISKSLLAQFFKNKLGME</sequence>
<organism evidence="1 2">
    <name type="scientific">Escherichia albertii</name>
    <dbReference type="NCBI Taxonomy" id="208962"/>
    <lineage>
        <taxon>Bacteria</taxon>
        <taxon>Pseudomonadati</taxon>
        <taxon>Pseudomonadota</taxon>
        <taxon>Gammaproteobacteria</taxon>
        <taxon>Enterobacterales</taxon>
        <taxon>Enterobacteriaceae</taxon>
        <taxon>Escherichia</taxon>
    </lineage>
</organism>
<protein>
    <submittedName>
        <fullName evidence="1">DUF2513 domain-containing protein</fullName>
    </submittedName>
</protein>
<evidence type="ECO:0000313" key="2">
    <source>
        <dbReference type="Proteomes" id="UP000240382"/>
    </source>
</evidence>
<dbReference type="Proteomes" id="UP000240382">
    <property type="component" value="Unassembled WGS sequence"/>
</dbReference>
<dbReference type="RefSeq" id="WP_000687316.1">
    <property type="nucleotide sequence ID" value="NZ_BJWR01000238.1"/>
</dbReference>
<evidence type="ECO:0000313" key="1">
    <source>
        <dbReference type="EMBL" id="PSY42152.1"/>
    </source>
</evidence>
<name>A0ABX5HJ72_ESCAL</name>
<keyword evidence="2" id="KW-1185">Reference proteome</keyword>
<comment type="caution">
    <text evidence="1">The sequence shown here is derived from an EMBL/GenBank/DDBJ whole genome shotgun (WGS) entry which is preliminary data.</text>
</comment>
<accession>A0ABX5HJ72</accession>
<proteinExistence type="predicted"/>